<protein>
    <submittedName>
        <fullName evidence="1">Uncharacterized protein</fullName>
    </submittedName>
</protein>
<reference evidence="2" key="1">
    <citation type="submission" date="2017-09" db="EMBL/GenBank/DDBJ databases">
        <authorList>
            <person name="Varghese N."/>
            <person name="Submissions S."/>
        </authorList>
    </citation>
    <scope>NUCLEOTIDE SEQUENCE [LARGE SCALE GENOMIC DNA]</scope>
    <source>
        <strain evidence="2">JKS000234</strain>
    </source>
</reference>
<evidence type="ECO:0000313" key="1">
    <source>
        <dbReference type="EMBL" id="SOD34927.1"/>
    </source>
</evidence>
<keyword evidence="2" id="KW-1185">Reference proteome</keyword>
<name>A0A286BLB0_9GAMM</name>
<proteinExistence type="predicted"/>
<evidence type="ECO:0000313" key="2">
    <source>
        <dbReference type="Proteomes" id="UP000219271"/>
    </source>
</evidence>
<dbReference type="OrthoDB" id="9940350at2"/>
<sequence length="210" mass="23805">MNKAKFFEEMKECRVNASAHITISPRSGGKTALVMNQSGAPNAFLSSHKDGSDAMHKAWDKYEAWLKEYFMSLDEAIESDQAEAVEEDREVSAMLVEADELEEVSEPEQNDAVEIIHGQALVMNAEIDVLSQRLADRRCYWLSEQAIRNAQVKIITQYKRDAFNDGPRVIQHILKVIVISRRLALNKKGLCEIEPKPGRLVELNDCEIPF</sequence>
<dbReference type="AlphaFoldDB" id="A0A286BLB0"/>
<gene>
    <name evidence="1" type="ORF">SAMN06273570_0012</name>
</gene>
<dbReference type="Proteomes" id="UP000219271">
    <property type="component" value="Unassembled WGS sequence"/>
</dbReference>
<organism evidence="1 2">
    <name type="scientific">Candidatus Pantoea floridensis</name>
    <dbReference type="NCBI Taxonomy" id="1938870"/>
    <lineage>
        <taxon>Bacteria</taxon>
        <taxon>Pseudomonadati</taxon>
        <taxon>Pseudomonadota</taxon>
        <taxon>Gammaproteobacteria</taxon>
        <taxon>Enterobacterales</taxon>
        <taxon>Erwiniaceae</taxon>
        <taxon>Pantoea</taxon>
    </lineage>
</organism>
<accession>A0A286BLB0</accession>
<dbReference type="RefSeq" id="WP_097094029.1">
    <property type="nucleotide sequence ID" value="NZ_OCMY01000001.1"/>
</dbReference>
<dbReference type="EMBL" id="OCMY01000001">
    <property type="protein sequence ID" value="SOD34927.1"/>
    <property type="molecule type" value="Genomic_DNA"/>
</dbReference>